<protein>
    <recommendedName>
        <fullName evidence="2">DRBM domain-containing protein</fullName>
    </recommendedName>
</protein>
<dbReference type="AlphaFoldDB" id="A0A166U5R2"/>
<dbReference type="Pfam" id="PF00035">
    <property type="entry name" value="dsrm"/>
    <property type="match status" value="1"/>
</dbReference>
<evidence type="ECO:0000256" key="1">
    <source>
        <dbReference type="SAM" id="MobiDB-lite"/>
    </source>
</evidence>
<evidence type="ECO:0000313" key="3">
    <source>
        <dbReference type="EMBL" id="KZP31345.1"/>
    </source>
</evidence>
<feature type="region of interest" description="Disordered" evidence="1">
    <location>
        <begin position="1"/>
        <end position="49"/>
    </location>
</feature>
<organism evidence="3 4">
    <name type="scientific">Athelia psychrophila</name>
    <dbReference type="NCBI Taxonomy" id="1759441"/>
    <lineage>
        <taxon>Eukaryota</taxon>
        <taxon>Fungi</taxon>
        <taxon>Dikarya</taxon>
        <taxon>Basidiomycota</taxon>
        <taxon>Agaricomycotina</taxon>
        <taxon>Agaricomycetes</taxon>
        <taxon>Agaricomycetidae</taxon>
        <taxon>Atheliales</taxon>
        <taxon>Atheliaceae</taxon>
        <taxon>Athelia</taxon>
    </lineage>
</organism>
<name>A0A166U5R2_9AGAM</name>
<proteinExistence type="predicted"/>
<sequence length="263" mass="28468">MATNSTSSSSRVHSRSKGGSFGGSSRAPPPSFKGGINKGKKNGLPVLEGPPRDEAYIASQFAESYAGVPPPKPVYLSNPKGSLSNWAHNAYNKLPMYQASEGRALWRTTVSIPAPAGTDIIGTGDHRIRKESERLAALAALYEIQGMGLLDKAATLREHAVKGEAATSISITLSDGSAVDYERARQFIDYYCRRYKFGKPVVDFQETRKCWEAIMTVGGRRIGMGTASNKKNSQTACYLDVTQYLETCDADLWKAFVAAATSK</sequence>
<keyword evidence="4" id="KW-1185">Reference proteome</keyword>
<gene>
    <name evidence="3" type="ORF">FIBSPDRAFT_1037789</name>
</gene>
<dbReference type="EMBL" id="KV417490">
    <property type="protein sequence ID" value="KZP31345.1"/>
    <property type="molecule type" value="Genomic_DNA"/>
</dbReference>
<dbReference type="SUPFAM" id="SSF54768">
    <property type="entry name" value="dsRNA-binding domain-like"/>
    <property type="match status" value="1"/>
</dbReference>
<evidence type="ECO:0000313" key="4">
    <source>
        <dbReference type="Proteomes" id="UP000076532"/>
    </source>
</evidence>
<feature type="domain" description="DRBM" evidence="2">
    <location>
        <begin position="191"/>
        <end position="245"/>
    </location>
</feature>
<reference evidence="3 4" key="1">
    <citation type="journal article" date="2016" name="Mol. Biol. Evol.">
        <title>Comparative Genomics of Early-Diverging Mushroom-Forming Fungi Provides Insights into the Origins of Lignocellulose Decay Capabilities.</title>
        <authorList>
            <person name="Nagy L.G."/>
            <person name="Riley R."/>
            <person name="Tritt A."/>
            <person name="Adam C."/>
            <person name="Daum C."/>
            <person name="Floudas D."/>
            <person name="Sun H."/>
            <person name="Yadav J.S."/>
            <person name="Pangilinan J."/>
            <person name="Larsson K.H."/>
            <person name="Matsuura K."/>
            <person name="Barry K."/>
            <person name="Labutti K."/>
            <person name="Kuo R."/>
            <person name="Ohm R.A."/>
            <person name="Bhattacharya S.S."/>
            <person name="Shirouzu T."/>
            <person name="Yoshinaga Y."/>
            <person name="Martin F.M."/>
            <person name="Grigoriev I.V."/>
            <person name="Hibbett D.S."/>
        </authorList>
    </citation>
    <scope>NUCLEOTIDE SEQUENCE [LARGE SCALE GENOMIC DNA]</scope>
    <source>
        <strain evidence="3 4">CBS 109695</strain>
    </source>
</reference>
<dbReference type="InterPro" id="IPR014720">
    <property type="entry name" value="dsRBD_dom"/>
</dbReference>
<dbReference type="Gene3D" id="3.30.160.20">
    <property type="match status" value="1"/>
</dbReference>
<accession>A0A166U5R2</accession>
<dbReference type="STRING" id="436010.A0A166U5R2"/>
<evidence type="ECO:0000259" key="2">
    <source>
        <dbReference type="Pfam" id="PF00035"/>
    </source>
</evidence>
<dbReference type="Proteomes" id="UP000076532">
    <property type="component" value="Unassembled WGS sequence"/>
</dbReference>
<feature type="compositionally biased region" description="Low complexity" evidence="1">
    <location>
        <begin position="1"/>
        <end position="11"/>
    </location>
</feature>
<dbReference type="OrthoDB" id="3266938at2759"/>